<dbReference type="GO" id="GO:0000976">
    <property type="term" value="F:transcription cis-regulatory region binding"/>
    <property type="evidence" value="ECO:0007669"/>
    <property type="project" value="TreeGrafter"/>
</dbReference>
<keyword evidence="2 4" id="KW-0238">DNA-binding</keyword>
<organism evidence="7 8">
    <name type="scientific">Bradyrhizobium pachyrhizi</name>
    <dbReference type="NCBI Taxonomy" id="280333"/>
    <lineage>
        <taxon>Bacteria</taxon>
        <taxon>Pseudomonadati</taxon>
        <taxon>Pseudomonadota</taxon>
        <taxon>Alphaproteobacteria</taxon>
        <taxon>Hyphomicrobiales</taxon>
        <taxon>Nitrobacteraceae</taxon>
        <taxon>Bradyrhizobium</taxon>
    </lineage>
</organism>
<dbReference type="InterPro" id="IPR011075">
    <property type="entry name" value="TetR_C"/>
</dbReference>
<feature type="region of interest" description="Disordered" evidence="5">
    <location>
        <begin position="1"/>
        <end position="23"/>
    </location>
</feature>
<evidence type="ECO:0000259" key="6">
    <source>
        <dbReference type="PROSITE" id="PS50977"/>
    </source>
</evidence>
<dbReference type="Gene3D" id="1.10.357.10">
    <property type="entry name" value="Tetracycline Repressor, domain 2"/>
    <property type="match status" value="1"/>
</dbReference>
<dbReference type="Pfam" id="PF00440">
    <property type="entry name" value="TetR_N"/>
    <property type="match status" value="1"/>
</dbReference>
<dbReference type="AlphaFoldDB" id="A0A844SF52"/>
<feature type="compositionally biased region" description="Basic and acidic residues" evidence="5">
    <location>
        <begin position="1"/>
        <end position="12"/>
    </location>
</feature>
<evidence type="ECO:0000256" key="5">
    <source>
        <dbReference type="SAM" id="MobiDB-lite"/>
    </source>
</evidence>
<evidence type="ECO:0000313" key="8">
    <source>
        <dbReference type="Proteomes" id="UP000436468"/>
    </source>
</evidence>
<keyword evidence="8" id="KW-1185">Reference proteome</keyword>
<evidence type="ECO:0000256" key="4">
    <source>
        <dbReference type="PROSITE-ProRule" id="PRU00335"/>
    </source>
</evidence>
<dbReference type="EMBL" id="WQNF01000006">
    <property type="protein sequence ID" value="MVT65843.1"/>
    <property type="molecule type" value="Genomic_DNA"/>
</dbReference>
<sequence>MAMTKRIEETNRSRPAKRRTTTIRTAAARIPKVASAKLPEPKPAANRAEKSAERRAAIVEAAMDEFIARGFAATRLDDVAKRAGVAKGTLYLYFKDKESMFEELIRTAVVPLVNRMATPPTITGPVRDAVERFAETFIREIVSTRRGDIVRLIVSEGPRFPTIADFYFREVVSKGMAAMQALIQLAITRGEIRQRQLAQFPQLVVAPAIVAVIWQSLFARHAPLDALAMFKVHLDLIFGERSKP</sequence>
<dbReference type="Pfam" id="PF16859">
    <property type="entry name" value="TetR_C_11"/>
    <property type="match status" value="1"/>
</dbReference>
<gene>
    <name evidence="7" type="ORF">GPL21_12065</name>
</gene>
<dbReference type="PRINTS" id="PR00455">
    <property type="entry name" value="HTHTETR"/>
</dbReference>
<dbReference type="PANTHER" id="PTHR30055:SF223">
    <property type="entry name" value="HTH-TYPE TRANSCRIPTIONAL REGULATOR UIDR"/>
    <property type="match status" value="1"/>
</dbReference>
<reference evidence="7 8" key="1">
    <citation type="submission" date="2019-12" db="EMBL/GenBank/DDBJ databases">
        <title>Draft genome sequences Bradyrhizobium cajani AMBPC1010, Bradyrhizobium pachyrhizi AMBPC1040 and Bradyrhizobium yuanmingense ALSPC3051, three plant growth promoting strains isolated from nodules of Cajanus cajan L. in Dominican Republic.</title>
        <authorList>
            <person name="Flores-Felix J.D."/>
            <person name="Araujo J."/>
            <person name="Diaz-Alcantara C."/>
            <person name="Gonzalez-Andres F."/>
            <person name="Velazquez E."/>
        </authorList>
    </citation>
    <scope>NUCLEOTIDE SEQUENCE [LARGE SCALE GENOMIC DNA]</scope>
    <source>
        <strain evidence="7 8">1040</strain>
    </source>
</reference>
<evidence type="ECO:0000256" key="2">
    <source>
        <dbReference type="ARBA" id="ARBA00023125"/>
    </source>
</evidence>
<feature type="domain" description="HTH tetR-type" evidence="6">
    <location>
        <begin position="52"/>
        <end position="112"/>
    </location>
</feature>
<dbReference type="SUPFAM" id="SSF48498">
    <property type="entry name" value="Tetracyclin repressor-like, C-terminal domain"/>
    <property type="match status" value="1"/>
</dbReference>
<dbReference type="InterPro" id="IPR036271">
    <property type="entry name" value="Tet_transcr_reg_TetR-rel_C_sf"/>
</dbReference>
<evidence type="ECO:0000256" key="1">
    <source>
        <dbReference type="ARBA" id="ARBA00023015"/>
    </source>
</evidence>
<dbReference type="RefSeq" id="WP_157343274.1">
    <property type="nucleotide sequence ID" value="NZ_WQNF01000006.1"/>
</dbReference>
<proteinExistence type="predicted"/>
<dbReference type="InterPro" id="IPR050109">
    <property type="entry name" value="HTH-type_TetR-like_transc_reg"/>
</dbReference>
<dbReference type="PANTHER" id="PTHR30055">
    <property type="entry name" value="HTH-TYPE TRANSCRIPTIONAL REGULATOR RUTR"/>
    <property type="match status" value="1"/>
</dbReference>
<dbReference type="SUPFAM" id="SSF46689">
    <property type="entry name" value="Homeodomain-like"/>
    <property type="match status" value="1"/>
</dbReference>
<comment type="caution">
    <text evidence="7">The sequence shown here is derived from an EMBL/GenBank/DDBJ whole genome shotgun (WGS) entry which is preliminary data.</text>
</comment>
<dbReference type="FunFam" id="1.10.10.60:FF:000141">
    <property type="entry name" value="TetR family transcriptional regulator"/>
    <property type="match status" value="1"/>
</dbReference>
<keyword evidence="1" id="KW-0805">Transcription regulation</keyword>
<dbReference type="Proteomes" id="UP000436468">
    <property type="component" value="Unassembled WGS sequence"/>
</dbReference>
<evidence type="ECO:0000313" key="7">
    <source>
        <dbReference type="EMBL" id="MVT65843.1"/>
    </source>
</evidence>
<protein>
    <submittedName>
        <fullName evidence="7">TetR family transcriptional regulator</fullName>
    </submittedName>
</protein>
<name>A0A844SF52_9BRAD</name>
<feature type="DNA-binding region" description="H-T-H motif" evidence="4">
    <location>
        <begin position="75"/>
        <end position="94"/>
    </location>
</feature>
<dbReference type="InterPro" id="IPR001647">
    <property type="entry name" value="HTH_TetR"/>
</dbReference>
<dbReference type="InterPro" id="IPR009057">
    <property type="entry name" value="Homeodomain-like_sf"/>
</dbReference>
<dbReference type="PROSITE" id="PS50977">
    <property type="entry name" value="HTH_TETR_2"/>
    <property type="match status" value="1"/>
</dbReference>
<dbReference type="GO" id="GO:0003700">
    <property type="term" value="F:DNA-binding transcription factor activity"/>
    <property type="evidence" value="ECO:0007669"/>
    <property type="project" value="TreeGrafter"/>
</dbReference>
<accession>A0A844SF52</accession>
<evidence type="ECO:0000256" key="3">
    <source>
        <dbReference type="ARBA" id="ARBA00023163"/>
    </source>
</evidence>
<keyword evidence="3" id="KW-0804">Transcription</keyword>